<protein>
    <recommendedName>
        <fullName evidence="6">Glycosyltransferase</fullName>
    </recommendedName>
</protein>
<dbReference type="PANTHER" id="PTHR46401:SF2">
    <property type="entry name" value="GLYCOSYLTRANSFERASE WBBK-RELATED"/>
    <property type="match status" value="1"/>
</dbReference>
<evidence type="ECO:0000259" key="3">
    <source>
        <dbReference type="Pfam" id="PF13439"/>
    </source>
</evidence>
<dbReference type="AlphaFoldDB" id="A0A2Z5TLG4"/>
<dbReference type="GO" id="GO:0009103">
    <property type="term" value="P:lipopolysaccharide biosynthetic process"/>
    <property type="evidence" value="ECO:0007669"/>
    <property type="project" value="TreeGrafter"/>
</dbReference>
<dbReference type="InterPro" id="IPR028098">
    <property type="entry name" value="Glyco_trans_4-like_N"/>
</dbReference>
<dbReference type="CDD" id="cd03801">
    <property type="entry name" value="GT4_PimA-like"/>
    <property type="match status" value="1"/>
</dbReference>
<dbReference type="Proteomes" id="UP000269331">
    <property type="component" value="Chromosome"/>
</dbReference>
<dbReference type="InterPro" id="IPR001296">
    <property type="entry name" value="Glyco_trans_1"/>
</dbReference>
<organism evidence="4 5">
    <name type="scientific">Streptococcus ruminantium</name>
    <dbReference type="NCBI Taxonomy" id="1917441"/>
    <lineage>
        <taxon>Bacteria</taxon>
        <taxon>Bacillati</taxon>
        <taxon>Bacillota</taxon>
        <taxon>Bacilli</taxon>
        <taxon>Lactobacillales</taxon>
        <taxon>Streptococcaceae</taxon>
        <taxon>Streptococcus</taxon>
    </lineage>
</organism>
<evidence type="ECO:0000256" key="1">
    <source>
        <dbReference type="ARBA" id="ARBA00022679"/>
    </source>
</evidence>
<dbReference type="Pfam" id="PF00534">
    <property type="entry name" value="Glycos_transf_1"/>
    <property type="match status" value="1"/>
</dbReference>
<name>A0A2Z5TLG4_9STRE</name>
<evidence type="ECO:0000313" key="4">
    <source>
        <dbReference type="EMBL" id="BBA92196.1"/>
    </source>
</evidence>
<feature type="domain" description="Glycosyl transferase family 1" evidence="2">
    <location>
        <begin position="154"/>
        <end position="316"/>
    </location>
</feature>
<dbReference type="GeneID" id="52229159"/>
<accession>A0A2Z5TLG4</accession>
<dbReference type="OrthoDB" id="9802525at2"/>
<evidence type="ECO:0008006" key="6">
    <source>
        <dbReference type="Google" id="ProtNLM"/>
    </source>
</evidence>
<keyword evidence="1" id="KW-0808">Transferase</keyword>
<feature type="domain" description="Glycosyltransferase subfamily 4-like N-terminal" evidence="3">
    <location>
        <begin position="44"/>
        <end position="142"/>
    </location>
</feature>
<reference evidence="4 5" key="1">
    <citation type="journal article" date="2018" name="Genome Biol. Evol.">
        <title>Complete Genome Sequence of Streptococcus ruminantium sp. nov. GUT-187T (=DSM 104980T =JCM 31869T), the Type Strain of S. ruminantium, and Comparison with Genome Sequences of Streptococcus suis Strains.</title>
        <authorList>
            <person name="Tohya M."/>
            <person name="Sekizaki T."/>
            <person name="Miyoshi-Akiyama T."/>
        </authorList>
    </citation>
    <scope>NUCLEOTIDE SEQUENCE [LARGE SCALE GENOMIC DNA]</scope>
    <source>
        <strain evidence="4 5">GUT187T</strain>
    </source>
</reference>
<gene>
    <name evidence="4" type="ORF">SR187_2935</name>
</gene>
<dbReference type="PANTHER" id="PTHR46401">
    <property type="entry name" value="GLYCOSYLTRANSFERASE WBBK-RELATED"/>
    <property type="match status" value="1"/>
</dbReference>
<dbReference type="Pfam" id="PF13439">
    <property type="entry name" value="Glyco_transf_4"/>
    <property type="match status" value="1"/>
</dbReference>
<proteinExistence type="predicted"/>
<dbReference type="GO" id="GO:0016757">
    <property type="term" value="F:glycosyltransferase activity"/>
    <property type="evidence" value="ECO:0007669"/>
    <property type="project" value="InterPro"/>
</dbReference>
<sequence length="344" mass="39913">MSKKIINMMSSATKVSGQGVGSAYLEQVDLVKKGLSDRFEVTINQYKPAHITHYHTIDPLFFLTEFWFTRKGTSVGYVHMLPETVEQSLQLPRFAKNIFYKYMIAFYKKMDYLVTVNPYFIGELARYGISREKVTYIPNFVSSQAFHPLTVQEKATNRAQYGFSTEDFLIVGVGQVQTRKGIFDFLKMAERLPQYRFVWAGGFSFGKITDGYEELKKAVDNPPANVTFLGIVEREKMNAIYNLADVMILPSFEELFPMSILEAMCTHKPILLRDLEIYEDILFDFYRKADNLDGFVHEIEQLASQPDYYAQAVADAKRGNEFYSRDHVLKMWQEFYEQVLPKED</sequence>
<dbReference type="Gene3D" id="3.40.50.2000">
    <property type="entry name" value="Glycogen Phosphorylase B"/>
    <property type="match status" value="2"/>
</dbReference>
<dbReference type="SUPFAM" id="SSF53756">
    <property type="entry name" value="UDP-Glycosyltransferase/glycogen phosphorylase"/>
    <property type="match status" value="1"/>
</dbReference>
<evidence type="ECO:0000259" key="2">
    <source>
        <dbReference type="Pfam" id="PF00534"/>
    </source>
</evidence>
<dbReference type="KEGG" id="srq:SR187_2935"/>
<evidence type="ECO:0000313" key="5">
    <source>
        <dbReference type="Proteomes" id="UP000269331"/>
    </source>
</evidence>
<dbReference type="RefSeq" id="WP_120171452.1">
    <property type="nucleotide sequence ID" value="NZ_AP018400.1"/>
</dbReference>
<dbReference type="EMBL" id="AP018400">
    <property type="protein sequence ID" value="BBA92196.1"/>
    <property type="molecule type" value="Genomic_DNA"/>
</dbReference>